<accession>A0ABZ1V370</accession>
<proteinExistence type="predicted"/>
<dbReference type="EMBL" id="CP108330">
    <property type="protein sequence ID" value="WUR38797.1"/>
    <property type="molecule type" value="Genomic_DNA"/>
</dbReference>
<evidence type="ECO:0000313" key="2">
    <source>
        <dbReference type="Proteomes" id="UP001432161"/>
    </source>
</evidence>
<protein>
    <submittedName>
        <fullName evidence="1">Uncharacterized protein</fullName>
    </submittedName>
</protein>
<organism evidence="1 2">
    <name type="scientific">Streptomyces griseoaurantiacus</name>
    <dbReference type="NCBI Taxonomy" id="68213"/>
    <lineage>
        <taxon>Bacteria</taxon>
        <taxon>Bacillati</taxon>
        <taxon>Actinomycetota</taxon>
        <taxon>Actinomycetes</taxon>
        <taxon>Kitasatosporales</taxon>
        <taxon>Streptomycetaceae</taxon>
        <taxon>Streptomyces</taxon>
        <taxon>Streptomyces aurantiacus group</taxon>
    </lineage>
</organism>
<name>A0ABZ1V370_9ACTN</name>
<reference evidence="1" key="1">
    <citation type="submission" date="2022-10" db="EMBL/GenBank/DDBJ databases">
        <title>The complete genomes of actinobacterial strains from the NBC collection.</title>
        <authorList>
            <person name="Joergensen T.S."/>
            <person name="Alvarez Arevalo M."/>
            <person name="Sterndorff E.B."/>
            <person name="Faurdal D."/>
            <person name="Vuksanovic O."/>
            <person name="Mourched A.-S."/>
            <person name="Charusanti P."/>
            <person name="Shaw S."/>
            <person name="Blin K."/>
            <person name="Weber T."/>
        </authorList>
    </citation>
    <scope>NUCLEOTIDE SEQUENCE</scope>
    <source>
        <strain evidence="1">NBC_00489</strain>
    </source>
</reference>
<gene>
    <name evidence="1" type="ORF">OHN36_17330</name>
</gene>
<evidence type="ECO:0000313" key="1">
    <source>
        <dbReference type="EMBL" id="WUR38797.1"/>
    </source>
</evidence>
<dbReference type="Proteomes" id="UP001432161">
    <property type="component" value="Chromosome"/>
</dbReference>
<keyword evidence="2" id="KW-1185">Reference proteome</keyword>
<sequence length="338" mass="36348">MIATTPVARWAWGRDDDTGDDLTRCLRDALAALAVLARHQFASQVGELRVSVKEAGVANTYLFRGDIPVRAGGASLREDLDRVADQVRGAMSSGEIGAVDVSVTCGGPVATAHGQELVERLFLLGASAFAEFVTVDLLTYTDAWLPYDLKGRPQPEVHLANAPRLAAVLHDLAETLGSETEPDDPTYFAKPSETGAENFFTAEGKASDVWRSFEIPRRYDVFLHAPGFGRIGYSRKAKGEVKCLPVESAHGLLGYVWASDGENAAGFEPTDVGDDLVYRAGLVWLERLQRAHGRGLTPEAALEELSGLLDEDGAGYVVTSEGPRSVSLDALRESTNSD</sequence>